<dbReference type="PANTHER" id="PTHR30292">
    <property type="entry name" value="UNCHARACTERIZED PROTEIN YBGL-RELATED"/>
    <property type="match status" value="1"/>
</dbReference>
<name>A0ABV6C5V7_9ACTN</name>
<dbReference type="InterPro" id="IPR005501">
    <property type="entry name" value="LamB/YcsF/PxpA-like"/>
</dbReference>
<comment type="caution">
    <text evidence="1">The sequence shown here is derived from an EMBL/GenBank/DDBJ whole genome shotgun (WGS) entry which is preliminary data.</text>
</comment>
<dbReference type="CDD" id="cd10787">
    <property type="entry name" value="LamB_YcsF_like"/>
    <property type="match status" value="1"/>
</dbReference>
<dbReference type="InterPro" id="IPR011330">
    <property type="entry name" value="Glyco_hydro/deAcase_b/a-brl"/>
</dbReference>
<dbReference type="Proteomes" id="UP001589788">
    <property type="component" value="Unassembled WGS sequence"/>
</dbReference>
<dbReference type="Pfam" id="PF03746">
    <property type="entry name" value="LamB_YcsF"/>
    <property type="match status" value="1"/>
</dbReference>
<dbReference type="PANTHER" id="PTHR30292:SF0">
    <property type="entry name" value="5-OXOPROLINASE SUBUNIT A"/>
    <property type="match status" value="1"/>
</dbReference>
<proteinExistence type="predicted"/>
<gene>
    <name evidence="1" type="ORF">ACFFRE_13200</name>
</gene>
<dbReference type="NCBIfam" id="NF003814">
    <property type="entry name" value="PRK05406.1-3"/>
    <property type="match status" value="1"/>
</dbReference>
<sequence>MDLNADLGEREAADGRDDPLLAVVTSAAVACGGHAGTPAVMAEVCRSARRLGVVVGAHPSYVDREGFGRRPMTVAADVLVDQLVGQVATLQDVARAEGVVVRFVKPHGALYNAMADDLALAGLVADTVRSLGQDLVLVGLAGSAGLEAAARRGLAVAAEGFCDRAYRPDGRLVPRGTPGAVLTDPAAVVRQALELASEGRVTTADGSRRSLHVDTLCCHSDTPDAVSLARAVRAGLAAAGVPVEPFVR</sequence>
<evidence type="ECO:0000313" key="1">
    <source>
        <dbReference type="EMBL" id="MFC0083085.1"/>
    </source>
</evidence>
<accession>A0ABV6C5V7</accession>
<protein>
    <submittedName>
        <fullName evidence="1">LamB/YcsF family protein</fullName>
    </submittedName>
</protein>
<dbReference type="RefSeq" id="WP_377790820.1">
    <property type="nucleotide sequence ID" value="NZ_JBHLYQ010000251.1"/>
</dbReference>
<keyword evidence="2" id="KW-1185">Reference proteome</keyword>
<reference evidence="1 2" key="1">
    <citation type="submission" date="2024-09" db="EMBL/GenBank/DDBJ databases">
        <authorList>
            <person name="Sun Q."/>
            <person name="Mori K."/>
        </authorList>
    </citation>
    <scope>NUCLEOTIDE SEQUENCE [LARGE SCALE GENOMIC DNA]</scope>
    <source>
        <strain evidence="1 2">JCM 15389</strain>
    </source>
</reference>
<evidence type="ECO:0000313" key="2">
    <source>
        <dbReference type="Proteomes" id="UP001589788"/>
    </source>
</evidence>
<dbReference type="EMBL" id="JBHLYQ010000251">
    <property type="protein sequence ID" value="MFC0083085.1"/>
    <property type="molecule type" value="Genomic_DNA"/>
</dbReference>
<organism evidence="1 2">
    <name type="scientific">Aciditerrimonas ferrireducens</name>
    <dbReference type="NCBI Taxonomy" id="667306"/>
    <lineage>
        <taxon>Bacteria</taxon>
        <taxon>Bacillati</taxon>
        <taxon>Actinomycetota</taxon>
        <taxon>Acidimicrobiia</taxon>
        <taxon>Acidimicrobiales</taxon>
        <taxon>Acidimicrobiaceae</taxon>
        <taxon>Aciditerrimonas</taxon>
    </lineage>
</organism>
<dbReference type="SUPFAM" id="SSF88713">
    <property type="entry name" value="Glycoside hydrolase/deacetylase"/>
    <property type="match status" value="1"/>
</dbReference>
<dbReference type="NCBIfam" id="NF003816">
    <property type="entry name" value="PRK05406.1-5"/>
    <property type="match status" value="1"/>
</dbReference>
<dbReference type="Gene3D" id="3.20.20.370">
    <property type="entry name" value="Glycoside hydrolase/deacetylase"/>
    <property type="match status" value="1"/>
</dbReference>